<dbReference type="AlphaFoldDB" id="A0A0G3XLR4"/>
<accession>A0A0G3XLR4</accession>
<protein>
    <recommendedName>
        <fullName evidence="2">TadE-like domain-containing protein</fullName>
    </recommendedName>
</protein>
<organism evidence="3 4">
    <name type="scientific">Croceicoccus naphthovorans</name>
    <dbReference type="NCBI Taxonomy" id="1348774"/>
    <lineage>
        <taxon>Bacteria</taxon>
        <taxon>Pseudomonadati</taxon>
        <taxon>Pseudomonadota</taxon>
        <taxon>Alphaproteobacteria</taxon>
        <taxon>Sphingomonadales</taxon>
        <taxon>Erythrobacteraceae</taxon>
        <taxon>Croceicoccus</taxon>
    </lineage>
</organism>
<gene>
    <name evidence="3" type="ORF">AB433_05340</name>
</gene>
<proteinExistence type="predicted"/>
<feature type="domain" description="TadE-like" evidence="2">
    <location>
        <begin position="10"/>
        <end position="52"/>
    </location>
</feature>
<evidence type="ECO:0000313" key="4">
    <source>
        <dbReference type="Proteomes" id="UP000035287"/>
    </source>
</evidence>
<dbReference type="PATRIC" id="fig|1348774.3.peg.1121"/>
<evidence type="ECO:0000313" key="3">
    <source>
        <dbReference type="EMBL" id="AKM11559.1"/>
    </source>
</evidence>
<sequence>MQRLLDDRTGASAAEFALVLPAALLLLFGVIDVGRYAWQLNEYEKAVQLGARYAVATTVVPGQLAGDLAFANLSCNGGPLQYGDTICADAMQTIVCVDGNPAATTIAAACSCPSADGQVCLSGSANNSAFTNIVTRMRVASKRINANDVVIEYRGSGIGYYGDPATSLDSANNVIPLPDAAPIVTVKLTNLRYQPITLTLVGADVKYPTFSYSLTLEDGDGTVAS</sequence>
<evidence type="ECO:0000256" key="1">
    <source>
        <dbReference type="SAM" id="Phobius"/>
    </source>
</evidence>
<keyword evidence="1" id="KW-0472">Membrane</keyword>
<dbReference type="EMBL" id="CP011770">
    <property type="protein sequence ID" value="AKM11559.1"/>
    <property type="molecule type" value="Genomic_DNA"/>
</dbReference>
<name>A0A0G3XLR4_9SPHN</name>
<evidence type="ECO:0000259" key="2">
    <source>
        <dbReference type="Pfam" id="PF07811"/>
    </source>
</evidence>
<dbReference type="STRING" id="1348774.AB433_05340"/>
<reference evidence="3 4" key="1">
    <citation type="submission" date="2015-06" db="EMBL/GenBank/DDBJ databases">
        <authorList>
            <person name="Zeng Y."/>
            <person name="Huang Y."/>
        </authorList>
    </citation>
    <scope>NUCLEOTIDE SEQUENCE [LARGE SCALE GENOMIC DNA]</scope>
    <source>
        <strain evidence="3 4">PQ-2</strain>
    </source>
</reference>
<feature type="transmembrane region" description="Helical" evidence="1">
    <location>
        <begin position="12"/>
        <end position="31"/>
    </location>
</feature>
<dbReference type="InterPro" id="IPR012495">
    <property type="entry name" value="TadE-like_dom"/>
</dbReference>
<dbReference type="Proteomes" id="UP000035287">
    <property type="component" value="Chromosome"/>
</dbReference>
<dbReference type="Pfam" id="PF07811">
    <property type="entry name" value="TadE"/>
    <property type="match status" value="1"/>
</dbReference>
<keyword evidence="1" id="KW-0812">Transmembrane</keyword>
<dbReference type="KEGG" id="cna:AB433_05340"/>
<keyword evidence="4" id="KW-1185">Reference proteome</keyword>
<keyword evidence="1" id="KW-1133">Transmembrane helix</keyword>